<name>A0A382P4S6_9ZZZZ</name>
<dbReference type="PROSITE" id="PS51257">
    <property type="entry name" value="PROKAR_LIPOPROTEIN"/>
    <property type="match status" value="1"/>
</dbReference>
<proteinExistence type="predicted"/>
<accession>A0A382P4S6</accession>
<feature type="region of interest" description="Disordered" evidence="1">
    <location>
        <begin position="100"/>
        <end position="142"/>
    </location>
</feature>
<gene>
    <name evidence="2" type="ORF">METZ01_LOCUS320681</name>
</gene>
<sequence length="142" mass="15045">MKKLLTLILPLTLFGCAMSGAAPAPRNIRVVTGETPKPSGKKYTYTESPATPLNLLYTPEQARKIVDNFKIAYAKMGQPRIDIRVNLPYGTVPASPLPVPGVQFSPTIDPNTGLPRTQPPVGAPPIPTNPVPAAGAPVPTRV</sequence>
<reference evidence="2" key="1">
    <citation type="submission" date="2018-05" db="EMBL/GenBank/DDBJ databases">
        <authorList>
            <person name="Lanie J.A."/>
            <person name="Ng W.-L."/>
            <person name="Kazmierczak K.M."/>
            <person name="Andrzejewski T.M."/>
            <person name="Davidsen T.M."/>
            <person name="Wayne K.J."/>
            <person name="Tettelin H."/>
            <person name="Glass J.I."/>
            <person name="Rusch D."/>
            <person name="Podicherti R."/>
            <person name="Tsui H.-C.T."/>
            <person name="Winkler M.E."/>
        </authorList>
    </citation>
    <scope>NUCLEOTIDE SEQUENCE</scope>
</reference>
<protein>
    <recommendedName>
        <fullName evidence="3">Lipoprotein</fullName>
    </recommendedName>
</protein>
<dbReference type="AlphaFoldDB" id="A0A382P4S6"/>
<dbReference type="EMBL" id="UINC01104571">
    <property type="protein sequence ID" value="SVC67827.1"/>
    <property type="molecule type" value="Genomic_DNA"/>
</dbReference>
<feature type="compositionally biased region" description="Pro residues" evidence="1">
    <location>
        <begin position="117"/>
        <end position="130"/>
    </location>
</feature>
<evidence type="ECO:0000256" key="1">
    <source>
        <dbReference type="SAM" id="MobiDB-lite"/>
    </source>
</evidence>
<evidence type="ECO:0000313" key="2">
    <source>
        <dbReference type="EMBL" id="SVC67827.1"/>
    </source>
</evidence>
<evidence type="ECO:0008006" key="3">
    <source>
        <dbReference type="Google" id="ProtNLM"/>
    </source>
</evidence>
<feature type="non-terminal residue" evidence="2">
    <location>
        <position position="142"/>
    </location>
</feature>
<organism evidence="2">
    <name type="scientific">marine metagenome</name>
    <dbReference type="NCBI Taxonomy" id="408172"/>
    <lineage>
        <taxon>unclassified sequences</taxon>
        <taxon>metagenomes</taxon>
        <taxon>ecological metagenomes</taxon>
    </lineage>
</organism>